<dbReference type="InterPro" id="IPR000014">
    <property type="entry name" value="PAS"/>
</dbReference>
<dbReference type="SMART" id="SM00086">
    <property type="entry name" value="PAC"/>
    <property type="match status" value="3"/>
</dbReference>
<dbReference type="Pfam" id="PF08447">
    <property type="entry name" value="PAS_3"/>
    <property type="match status" value="1"/>
</dbReference>
<name>A0A5B6TGR9_9BACT</name>
<keyword evidence="3" id="KW-0597">Phosphoprotein</keyword>
<proteinExistence type="predicted"/>
<dbReference type="InterPro" id="IPR013655">
    <property type="entry name" value="PAS_fold_3"/>
</dbReference>
<dbReference type="AlphaFoldDB" id="A0A5B6TGR9"/>
<dbReference type="SMART" id="SM00091">
    <property type="entry name" value="PAS"/>
    <property type="match status" value="3"/>
</dbReference>
<dbReference type="EC" id="2.7.13.3" evidence="2"/>
<dbReference type="InterPro" id="IPR035965">
    <property type="entry name" value="PAS-like_dom_sf"/>
</dbReference>
<evidence type="ECO:0000256" key="3">
    <source>
        <dbReference type="ARBA" id="ARBA00022553"/>
    </source>
</evidence>
<dbReference type="SUPFAM" id="SSF55785">
    <property type="entry name" value="PYP-like sensor domain (PAS domain)"/>
    <property type="match status" value="3"/>
</dbReference>
<evidence type="ECO:0000256" key="5">
    <source>
        <dbReference type="ARBA" id="ARBA00022777"/>
    </source>
</evidence>
<feature type="domain" description="PAC" evidence="7">
    <location>
        <begin position="211"/>
        <end position="263"/>
    </location>
</feature>
<reference evidence="8 9" key="1">
    <citation type="submission" date="2019-07" db="EMBL/GenBank/DDBJ databases">
        <title>Rufibacter sp. nov., isolated from lake sediment.</title>
        <authorList>
            <person name="Qu J.-H."/>
        </authorList>
    </citation>
    <scope>NUCLEOTIDE SEQUENCE [LARGE SCALE GENOMIC DNA]</scope>
    <source>
        <strain evidence="8 9">NBS58-1</strain>
    </source>
</reference>
<evidence type="ECO:0000313" key="8">
    <source>
        <dbReference type="EMBL" id="KAA3439862.1"/>
    </source>
</evidence>
<evidence type="ECO:0000256" key="4">
    <source>
        <dbReference type="ARBA" id="ARBA00022679"/>
    </source>
</evidence>
<dbReference type="InterPro" id="IPR001610">
    <property type="entry name" value="PAC"/>
</dbReference>
<dbReference type="PROSITE" id="PS50113">
    <property type="entry name" value="PAC"/>
    <property type="match status" value="1"/>
</dbReference>
<evidence type="ECO:0000256" key="2">
    <source>
        <dbReference type="ARBA" id="ARBA00012438"/>
    </source>
</evidence>
<dbReference type="PANTHER" id="PTHR43304">
    <property type="entry name" value="PHYTOCHROME-LIKE PROTEIN CPH1"/>
    <property type="match status" value="1"/>
</dbReference>
<dbReference type="Gene3D" id="3.30.450.20">
    <property type="entry name" value="PAS domain"/>
    <property type="match status" value="3"/>
</dbReference>
<dbReference type="InterPro" id="IPR052162">
    <property type="entry name" value="Sensor_kinase/Photoreceptor"/>
</dbReference>
<organism evidence="8 9">
    <name type="scientific">Rufibacter hautae</name>
    <dbReference type="NCBI Taxonomy" id="2595005"/>
    <lineage>
        <taxon>Bacteria</taxon>
        <taxon>Pseudomonadati</taxon>
        <taxon>Bacteroidota</taxon>
        <taxon>Cytophagia</taxon>
        <taxon>Cytophagales</taxon>
        <taxon>Hymenobacteraceae</taxon>
        <taxon>Rufibacter</taxon>
    </lineage>
</organism>
<dbReference type="InterPro" id="IPR000700">
    <property type="entry name" value="PAS-assoc_C"/>
</dbReference>
<gene>
    <name evidence="8" type="ORF">FOA19_04100</name>
</gene>
<dbReference type="PROSITE" id="PS50112">
    <property type="entry name" value="PAS"/>
    <property type="match status" value="1"/>
</dbReference>
<dbReference type="FunFam" id="3.30.450.20:FF:000099">
    <property type="entry name" value="Sensory box sensor histidine kinase"/>
    <property type="match status" value="1"/>
</dbReference>
<comment type="caution">
    <text evidence="8">The sequence shown here is derived from an EMBL/GenBank/DDBJ whole genome shotgun (WGS) entry which is preliminary data.</text>
</comment>
<dbReference type="CDD" id="cd00130">
    <property type="entry name" value="PAS"/>
    <property type="match status" value="1"/>
</dbReference>
<dbReference type="Proteomes" id="UP000324133">
    <property type="component" value="Unassembled WGS sequence"/>
</dbReference>
<dbReference type="OrthoDB" id="9766459at2"/>
<evidence type="ECO:0000313" key="9">
    <source>
        <dbReference type="Proteomes" id="UP000324133"/>
    </source>
</evidence>
<accession>A0A5B6TGR9</accession>
<dbReference type="Pfam" id="PF08448">
    <property type="entry name" value="PAS_4"/>
    <property type="match status" value="2"/>
</dbReference>
<dbReference type="NCBIfam" id="TIGR00229">
    <property type="entry name" value="sensory_box"/>
    <property type="match status" value="1"/>
</dbReference>
<evidence type="ECO:0000256" key="1">
    <source>
        <dbReference type="ARBA" id="ARBA00000085"/>
    </source>
</evidence>
<protein>
    <recommendedName>
        <fullName evidence="2">histidine kinase</fullName>
        <ecNumber evidence="2">2.7.13.3</ecNumber>
    </recommendedName>
</protein>
<dbReference type="RefSeq" id="WP_149089502.1">
    <property type="nucleotide sequence ID" value="NZ_VKKY01000001.1"/>
</dbReference>
<keyword evidence="9" id="KW-1185">Reference proteome</keyword>
<keyword evidence="5" id="KW-0418">Kinase</keyword>
<feature type="domain" description="PAS" evidence="6">
    <location>
        <begin position="138"/>
        <end position="208"/>
    </location>
</feature>
<sequence length="418" mass="48370">MEFFDYFVNVPENIVIVSPEFKILAATDRYLKTTMRRREEIIGKVFLKEVYQDPSVLFEENPVIISIRKAMDTKKVDYLDVLRYDLERPTEEGGGFEPRYWEASHTPVLDEAGNVRFVIQNTTDVTERELAKLARKASEEKFKFLTDAVPQLIHTAEPNGACTYVNQRWLDYTGLPFEDFMGNSWQKVIHPDDIYRVTNRQKEAIYAETDFQAELRIRSKDGDYRWYLVRSLPMKDDQGKVIMRVGSANDIHSTKLMVQEILESNEQMSALSDQVQQAFQKAEDQRLTLERLIMQAPAIFAILKGAEHRFELVNPQYQQLMPGRDLIGKSVTEALPEVVEQGFLQILDNVYSTGKPFVAEEIGVEMDWDNTGKVERRYFTTTYQPLVEADKVTGIIAFGYNVTDKVELRQELETLRKG</sequence>
<dbReference type="EMBL" id="VKKY01000001">
    <property type="protein sequence ID" value="KAA3439862.1"/>
    <property type="molecule type" value="Genomic_DNA"/>
</dbReference>
<evidence type="ECO:0000259" key="6">
    <source>
        <dbReference type="PROSITE" id="PS50112"/>
    </source>
</evidence>
<evidence type="ECO:0000259" key="7">
    <source>
        <dbReference type="PROSITE" id="PS50113"/>
    </source>
</evidence>
<comment type="catalytic activity">
    <reaction evidence="1">
        <text>ATP + protein L-histidine = ADP + protein N-phospho-L-histidine.</text>
        <dbReference type="EC" id="2.7.13.3"/>
    </reaction>
</comment>
<dbReference type="PANTHER" id="PTHR43304:SF1">
    <property type="entry name" value="PAC DOMAIN-CONTAINING PROTEIN"/>
    <property type="match status" value="1"/>
</dbReference>
<keyword evidence="4" id="KW-0808">Transferase</keyword>
<dbReference type="GO" id="GO:0004673">
    <property type="term" value="F:protein histidine kinase activity"/>
    <property type="evidence" value="ECO:0007669"/>
    <property type="project" value="UniProtKB-EC"/>
</dbReference>
<dbReference type="InterPro" id="IPR013656">
    <property type="entry name" value="PAS_4"/>
</dbReference>